<evidence type="ECO:0000313" key="1">
    <source>
        <dbReference type="EMBL" id="AWI25804.1"/>
    </source>
</evidence>
<organism evidence="1 2">
    <name type="scientific">Flavobacterium pallidum</name>
    <dbReference type="NCBI Taxonomy" id="2172098"/>
    <lineage>
        <taxon>Bacteria</taxon>
        <taxon>Pseudomonadati</taxon>
        <taxon>Bacteroidota</taxon>
        <taxon>Flavobacteriia</taxon>
        <taxon>Flavobacteriales</taxon>
        <taxon>Flavobacteriaceae</taxon>
        <taxon>Flavobacterium</taxon>
    </lineage>
</organism>
<dbReference type="AlphaFoldDB" id="A0A2S1SHB3"/>
<reference evidence="1 2" key="1">
    <citation type="submission" date="2018-05" db="EMBL/GenBank/DDBJ databases">
        <title>Genome sequencing of Flavobacterium sp. HYN0049.</title>
        <authorList>
            <person name="Yi H."/>
            <person name="Baek C."/>
        </authorList>
    </citation>
    <scope>NUCLEOTIDE SEQUENCE [LARGE SCALE GENOMIC DNA]</scope>
    <source>
        <strain evidence="1 2">HYN0049</strain>
    </source>
</reference>
<name>A0A2S1SHB3_9FLAO</name>
<proteinExistence type="predicted"/>
<dbReference type="KEGG" id="fpal:HYN49_07755"/>
<dbReference type="Proteomes" id="UP000244937">
    <property type="component" value="Chromosome"/>
</dbReference>
<evidence type="ECO:0000313" key="2">
    <source>
        <dbReference type="Proteomes" id="UP000244937"/>
    </source>
</evidence>
<keyword evidence="2" id="KW-1185">Reference proteome</keyword>
<accession>A0A2S1SHB3</accession>
<sequence length="84" mass="9585">MTGPVASFPNHKLSFFIHNTGPNGILYFCLKQSNSTMKAQHTYNGFEAYEHLMVISANEDHNEDVNATPHSFEDWDLFFPDTAF</sequence>
<protein>
    <submittedName>
        <fullName evidence="1">Uncharacterized protein</fullName>
    </submittedName>
</protein>
<gene>
    <name evidence="1" type="ORF">HYN49_07755</name>
</gene>
<dbReference type="EMBL" id="CP029187">
    <property type="protein sequence ID" value="AWI25804.1"/>
    <property type="molecule type" value="Genomic_DNA"/>
</dbReference>